<comment type="caution">
    <text evidence="3">The sequence shown here is derived from an EMBL/GenBank/DDBJ whole genome shotgun (WGS) entry which is preliminary data.</text>
</comment>
<dbReference type="PANTHER" id="PTHR11439">
    <property type="entry name" value="GAG-POL-RELATED RETROTRANSPOSON"/>
    <property type="match status" value="1"/>
</dbReference>
<protein>
    <recommendedName>
        <fullName evidence="2">Integrase catalytic domain-containing protein</fullName>
    </recommendedName>
</protein>
<reference evidence="3" key="1">
    <citation type="submission" date="2022-07" db="EMBL/GenBank/DDBJ databases">
        <authorList>
            <person name="Macas J."/>
            <person name="Novak P."/>
            <person name="Neumann P."/>
        </authorList>
    </citation>
    <scope>NUCLEOTIDE SEQUENCE</scope>
</reference>
<dbReference type="EMBL" id="CAMAPE010000035">
    <property type="protein sequence ID" value="CAH9096595.1"/>
    <property type="molecule type" value="Genomic_DNA"/>
</dbReference>
<feature type="domain" description="Integrase catalytic" evidence="2">
    <location>
        <begin position="12"/>
        <end position="176"/>
    </location>
</feature>
<dbReference type="Pfam" id="PF25597">
    <property type="entry name" value="SH3_retrovirus"/>
    <property type="match status" value="1"/>
</dbReference>
<dbReference type="Pfam" id="PF07727">
    <property type="entry name" value="RVT_2"/>
    <property type="match status" value="1"/>
</dbReference>
<evidence type="ECO:0000256" key="1">
    <source>
        <dbReference type="SAM" id="MobiDB-lite"/>
    </source>
</evidence>
<dbReference type="Gene3D" id="3.30.420.10">
    <property type="entry name" value="Ribonuclease H-like superfamily/Ribonuclease H"/>
    <property type="match status" value="1"/>
</dbReference>
<dbReference type="PROSITE" id="PS50994">
    <property type="entry name" value="INTEGRASE"/>
    <property type="match status" value="1"/>
</dbReference>
<dbReference type="CDD" id="cd09272">
    <property type="entry name" value="RNase_HI_RT_Ty1"/>
    <property type="match status" value="1"/>
</dbReference>
<keyword evidence="4" id="KW-1185">Reference proteome</keyword>
<evidence type="ECO:0000259" key="2">
    <source>
        <dbReference type="PROSITE" id="PS50994"/>
    </source>
</evidence>
<accession>A0A9P0ZDG7</accession>
<dbReference type="InterPro" id="IPR036397">
    <property type="entry name" value="RNaseH_sf"/>
</dbReference>
<dbReference type="InterPro" id="IPR013103">
    <property type="entry name" value="RVT_2"/>
</dbReference>
<dbReference type="InterPro" id="IPR001584">
    <property type="entry name" value="Integrase_cat-core"/>
</dbReference>
<dbReference type="PANTHER" id="PTHR11439:SF455">
    <property type="entry name" value="RLK (RECEPTOR-LIKE PROTEIN KINASE) 8, PUTATIVE-RELATED"/>
    <property type="match status" value="1"/>
</dbReference>
<dbReference type="OrthoDB" id="414945at2759"/>
<dbReference type="InterPro" id="IPR043502">
    <property type="entry name" value="DNA/RNA_pol_sf"/>
</dbReference>
<evidence type="ECO:0000313" key="4">
    <source>
        <dbReference type="Proteomes" id="UP001152484"/>
    </source>
</evidence>
<dbReference type="Pfam" id="PF00665">
    <property type="entry name" value="rve"/>
    <property type="match status" value="1"/>
</dbReference>
<dbReference type="Proteomes" id="UP001152484">
    <property type="component" value="Unassembled WGS sequence"/>
</dbReference>
<dbReference type="InterPro" id="IPR057670">
    <property type="entry name" value="SH3_retrovirus"/>
</dbReference>
<gene>
    <name evidence="3" type="ORF">CEURO_LOCUS13468</name>
</gene>
<dbReference type="GO" id="GO:0003676">
    <property type="term" value="F:nucleic acid binding"/>
    <property type="evidence" value="ECO:0007669"/>
    <property type="project" value="InterPro"/>
</dbReference>
<feature type="non-terminal residue" evidence="3">
    <location>
        <position position="926"/>
    </location>
</feature>
<sequence length="926" mass="104262">MHKLPFSSSSIKCTRPFQYLYTDVWGPSPVTSINNERYYVLFIDYYSKYTWLFPLKYKSDVYSVFDKFRALIENYFSTKIQTLYSDGGGEFQALTPLLSKHGIEHLKSPPYTPEHVGSAERKHRHVTETALTLLFYAGVPLKFWTYAFQHASYLINRLPTPLLSHQSPFSKLFGDTPNYRTLRIFGCLCYPWLRPYSNHKLQPRSRPCLYLGFSPTHHANYCLDLSTNRMYISRHVIFHEHILPCKSANTPLTVPPHILEQFYPSLTPQTATTNSSSKSAPHLPSQHLSPHLVIPYPSTTDPPSPTNSISPPHLNNTPPTSPLNNTPPTSPLNNNIPSTCINSNAPPSQPISSPNIPPPTHSTQHPSTCMNSHASSKPLLSPRITRSKNNIFKPNPKYALHTTLQTPAPVAPTTFKQANLLPHWRTAMQEEITALHKNQTWSLIPPDSTQNVIGCKWVFRVKQNSDGSVARYKARLVAKGFHQRPGVDFTDTFSPVVKPTTVRIVLTLAVTHHWPIRQLDVNNAFLQGTLSDKVFMQQPFGFVDPNHPSHVCLLHKALYGLRQAPRAWYCELRTYLLASGFTNSKSDVSLFIHHTSGCLLFLLVYVDDIIITGNSESTVLSFITRLASRFSLKDLGSLSYFLGLEALRSSSGLFLSQHKYTRDLLSRTNMQDASSVPTPISPNDHLSLKDGAAPYDPKEYRSVLGALQYLSFTRPDISFVVNKLAQFMHCPSTLHWQAVKRVLRYLKGTTHFGIYISAHTPLSLHAFADADWAGDTDTRHSTSAYVIFIGRNPISWSSKKQTTVARSSTEAEYRAIAGATAELTWIRNLLKELHISPPRAPTVYCDNLSATYVCANPVFHSRMKHVAIDFHFVREQVANGSLRVVHVPTHDQLADSLTKPLHRKLFLSHRSKLGILPGSLCLRGHD</sequence>
<feature type="region of interest" description="Disordered" evidence="1">
    <location>
        <begin position="269"/>
        <end position="389"/>
    </location>
</feature>
<name>A0A9P0ZDG7_CUSEU</name>
<evidence type="ECO:0000313" key="3">
    <source>
        <dbReference type="EMBL" id="CAH9096595.1"/>
    </source>
</evidence>
<feature type="compositionally biased region" description="Low complexity" evidence="1">
    <location>
        <begin position="306"/>
        <end position="354"/>
    </location>
</feature>
<feature type="compositionally biased region" description="Polar residues" evidence="1">
    <location>
        <begin position="269"/>
        <end position="279"/>
    </location>
</feature>
<dbReference type="AlphaFoldDB" id="A0A9P0ZDG7"/>
<proteinExistence type="predicted"/>
<dbReference type="SUPFAM" id="SSF56672">
    <property type="entry name" value="DNA/RNA polymerases"/>
    <property type="match status" value="1"/>
</dbReference>
<dbReference type="InterPro" id="IPR012337">
    <property type="entry name" value="RNaseH-like_sf"/>
</dbReference>
<organism evidence="3 4">
    <name type="scientific">Cuscuta europaea</name>
    <name type="common">European dodder</name>
    <dbReference type="NCBI Taxonomy" id="41803"/>
    <lineage>
        <taxon>Eukaryota</taxon>
        <taxon>Viridiplantae</taxon>
        <taxon>Streptophyta</taxon>
        <taxon>Embryophyta</taxon>
        <taxon>Tracheophyta</taxon>
        <taxon>Spermatophyta</taxon>
        <taxon>Magnoliopsida</taxon>
        <taxon>eudicotyledons</taxon>
        <taxon>Gunneridae</taxon>
        <taxon>Pentapetalae</taxon>
        <taxon>asterids</taxon>
        <taxon>lamiids</taxon>
        <taxon>Solanales</taxon>
        <taxon>Convolvulaceae</taxon>
        <taxon>Cuscuteae</taxon>
        <taxon>Cuscuta</taxon>
        <taxon>Cuscuta subgen. Cuscuta</taxon>
    </lineage>
</organism>
<dbReference type="GO" id="GO:0015074">
    <property type="term" value="P:DNA integration"/>
    <property type="evidence" value="ECO:0007669"/>
    <property type="project" value="InterPro"/>
</dbReference>
<dbReference type="SUPFAM" id="SSF53098">
    <property type="entry name" value="Ribonuclease H-like"/>
    <property type="match status" value="1"/>
</dbReference>